<dbReference type="Pfam" id="PF04265">
    <property type="entry name" value="TPK_B1_binding"/>
    <property type="match status" value="1"/>
</dbReference>
<dbReference type="Pfam" id="PF04263">
    <property type="entry name" value="TPK_catalytic"/>
    <property type="match status" value="1"/>
</dbReference>
<dbReference type="EMBL" id="JAQZSM010000012">
    <property type="protein sequence ID" value="MDD7972075.1"/>
    <property type="molecule type" value="Genomic_DNA"/>
</dbReference>
<dbReference type="InterPro" id="IPR036371">
    <property type="entry name" value="TPK_B1-bd_sf"/>
</dbReference>
<dbReference type="Gene3D" id="3.40.50.10240">
    <property type="entry name" value="Thiamin pyrophosphokinase, catalytic domain"/>
    <property type="match status" value="1"/>
</dbReference>
<reference evidence="8" key="1">
    <citation type="submission" date="2023-02" db="EMBL/GenBank/DDBJ databases">
        <title>Description of Roseinatronobacter alkalisoli sp. nov., an alkaliphilic bacerium isolated from soda soil.</title>
        <authorList>
            <person name="Wei W."/>
        </authorList>
    </citation>
    <scope>NUCLEOTIDE SEQUENCE</scope>
    <source>
        <strain evidence="8">HJB301</strain>
    </source>
</reference>
<dbReference type="InterPro" id="IPR007373">
    <property type="entry name" value="Thiamin_PyroPKinase_B1-bd"/>
</dbReference>
<sequence length="225" mass="23859">MSVLFSTQNSVTLVGGAGFSTADLDLALTLAPELVAADGGANSLVDAGHLPQAIIGDIDSLRDDLRHQLADKVHRIAEQDSTDFDKCLAFVNAPFILALGFTGARLDHTLAAMSSLVRFGSARVLVVAEKDITFLAPPRLTLPATIGQRVSLFPMGRCAGRSQGLFWPIDGLDFTPSGVIGTSNKASSTQVTLEFDSPDMLVLLPRAQLQDTITALTATPDWPRT</sequence>
<evidence type="ECO:0000313" key="9">
    <source>
        <dbReference type="Proteomes" id="UP001431784"/>
    </source>
</evidence>
<keyword evidence="1 8" id="KW-0808">Transferase</keyword>
<dbReference type="PANTHER" id="PTHR41299:SF1">
    <property type="entry name" value="THIAMINE PYROPHOSPHOKINASE"/>
    <property type="match status" value="1"/>
</dbReference>
<evidence type="ECO:0000256" key="3">
    <source>
        <dbReference type="ARBA" id="ARBA00022777"/>
    </source>
</evidence>
<proteinExistence type="predicted"/>
<keyword evidence="9" id="KW-1185">Reference proteome</keyword>
<dbReference type="NCBIfam" id="TIGR01378">
    <property type="entry name" value="thi_PPkinase"/>
    <property type="match status" value="1"/>
</dbReference>
<dbReference type="RefSeq" id="WP_274352751.1">
    <property type="nucleotide sequence ID" value="NZ_JAQZSM010000012.1"/>
</dbReference>
<evidence type="ECO:0000256" key="5">
    <source>
        <dbReference type="NCBIfam" id="TIGR01378"/>
    </source>
</evidence>
<feature type="domain" description="Thiamin pyrophosphokinase thiamin-binding" evidence="7">
    <location>
        <begin position="147"/>
        <end position="198"/>
    </location>
</feature>
<keyword evidence="3" id="KW-0418">Kinase</keyword>
<dbReference type="PANTHER" id="PTHR41299">
    <property type="entry name" value="THIAMINE PYROPHOSPHOKINASE"/>
    <property type="match status" value="1"/>
</dbReference>
<name>A0ABT5TAC1_9RHOB</name>
<evidence type="ECO:0000313" key="8">
    <source>
        <dbReference type="EMBL" id="MDD7972075.1"/>
    </source>
</evidence>
<dbReference type="EC" id="2.7.6.2" evidence="5"/>
<dbReference type="InterPro" id="IPR036759">
    <property type="entry name" value="TPK_catalytic_sf"/>
</dbReference>
<dbReference type="InterPro" id="IPR007371">
    <property type="entry name" value="TPK_catalytic"/>
</dbReference>
<dbReference type="InterPro" id="IPR053149">
    <property type="entry name" value="TPK"/>
</dbReference>
<dbReference type="SUPFAM" id="SSF63999">
    <property type="entry name" value="Thiamin pyrophosphokinase, catalytic domain"/>
    <property type="match status" value="1"/>
</dbReference>
<protein>
    <recommendedName>
        <fullName evidence="5">Thiamine diphosphokinase</fullName>
        <ecNumber evidence="5">2.7.6.2</ecNumber>
    </recommendedName>
</protein>
<dbReference type="SUPFAM" id="SSF63862">
    <property type="entry name" value="Thiamin pyrophosphokinase, substrate-binding domain"/>
    <property type="match status" value="1"/>
</dbReference>
<keyword evidence="2" id="KW-0547">Nucleotide-binding</keyword>
<accession>A0ABT5TAC1</accession>
<evidence type="ECO:0000256" key="1">
    <source>
        <dbReference type="ARBA" id="ARBA00022679"/>
    </source>
</evidence>
<evidence type="ECO:0000256" key="4">
    <source>
        <dbReference type="ARBA" id="ARBA00022840"/>
    </source>
</evidence>
<evidence type="ECO:0000256" key="2">
    <source>
        <dbReference type="ARBA" id="ARBA00022741"/>
    </source>
</evidence>
<comment type="caution">
    <text evidence="8">The sequence shown here is derived from an EMBL/GenBank/DDBJ whole genome shotgun (WGS) entry which is preliminary data.</text>
</comment>
<keyword evidence="4" id="KW-0067">ATP-binding</keyword>
<organism evidence="8 9">
    <name type="scientific">Roseinatronobacter alkalisoli</name>
    <dbReference type="NCBI Taxonomy" id="3028235"/>
    <lineage>
        <taxon>Bacteria</taxon>
        <taxon>Pseudomonadati</taxon>
        <taxon>Pseudomonadota</taxon>
        <taxon>Alphaproteobacteria</taxon>
        <taxon>Rhodobacterales</taxon>
        <taxon>Paracoccaceae</taxon>
        <taxon>Roseinatronobacter</taxon>
    </lineage>
</organism>
<dbReference type="InterPro" id="IPR006282">
    <property type="entry name" value="Thi_PPkinase"/>
</dbReference>
<evidence type="ECO:0000259" key="7">
    <source>
        <dbReference type="Pfam" id="PF04265"/>
    </source>
</evidence>
<gene>
    <name evidence="8" type="ORF">PUT78_13295</name>
</gene>
<evidence type="ECO:0000259" key="6">
    <source>
        <dbReference type="Pfam" id="PF04263"/>
    </source>
</evidence>
<feature type="domain" description="Thiamin pyrophosphokinase catalytic" evidence="6">
    <location>
        <begin position="32"/>
        <end position="121"/>
    </location>
</feature>
<dbReference type="CDD" id="cd07995">
    <property type="entry name" value="TPK"/>
    <property type="match status" value="1"/>
</dbReference>
<dbReference type="Proteomes" id="UP001431784">
    <property type="component" value="Unassembled WGS sequence"/>
</dbReference>
<dbReference type="GO" id="GO:0004788">
    <property type="term" value="F:thiamine diphosphokinase activity"/>
    <property type="evidence" value="ECO:0007669"/>
    <property type="project" value="UniProtKB-EC"/>
</dbReference>